<dbReference type="OrthoDB" id="9807407at2"/>
<feature type="domain" description="VOC" evidence="1">
    <location>
        <begin position="1"/>
        <end position="124"/>
    </location>
</feature>
<protein>
    <submittedName>
        <fullName evidence="2">Glyoxalase</fullName>
    </submittedName>
</protein>
<dbReference type="Pfam" id="PF00903">
    <property type="entry name" value="Glyoxalase"/>
    <property type="match status" value="1"/>
</dbReference>
<dbReference type="RefSeq" id="WP_039736078.1">
    <property type="nucleotide sequence ID" value="NZ_JUFX02000203.1"/>
</dbReference>
<evidence type="ECO:0000313" key="3">
    <source>
        <dbReference type="EMBL" id="KPH86391.1"/>
    </source>
</evidence>
<name>A0A0C1UXM8_9PROT</name>
<dbReference type="Proteomes" id="UP000031553">
    <property type="component" value="Unassembled WGS sequence"/>
</dbReference>
<dbReference type="EMBL" id="JUFX02000203">
    <property type="protein sequence ID" value="KPH86391.1"/>
    <property type="molecule type" value="Genomic_DNA"/>
</dbReference>
<proteinExistence type="predicted"/>
<gene>
    <name evidence="3" type="ORF">GLUCOINTEAF2_0200811</name>
    <name evidence="2" type="ORF">GLUCOINTEAF2_0200886</name>
</gene>
<dbReference type="PANTHER" id="PTHR35006:SF1">
    <property type="entry name" value="BLL2941 PROTEIN"/>
    <property type="match status" value="1"/>
</dbReference>
<accession>A0A0C1UXM8</accession>
<dbReference type="SUPFAM" id="SSF54593">
    <property type="entry name" value="Glyoxalase/Bleomycin resistance protein/Dihydroxybiphenyl dioxygenase"/>
    <property type="match status" value="1"/>
</dbReference>
<evidence type="ECO:0000259" key="1">
    <source>
        <dbReference type="PROSITE" id="PS51819"/>
    </source>
</evidence>
<dbReference type="EMBL" id="JUFX02000214">
    <property type="protein sequence ID" value="KPH86035.1"/>
    <property type="molecule type" value="Genomic_DNA"/>
</dbReference>
<dbReference type="PROSITE" id="PS51819">
    <property type="entry name" value="VOC"/>
    <property type="match status" value="1"/>
</dbReference>
<evidence type="ECO:0000313" key="2">
    <source>
        <dbReference type="EMBL" id="KPH86035.1"/>
    </source>
</evidence>
<dbReference type="AlphaFoldDB" id="A0A0C1UXM8"/>
<reference evidence="2 4" key="1">
    <citation type="submission" date="2015-07" db="EMBL/GenBank/DDBJ databases">
        <title>Draft Genome Sequence of Komagataeibacter intermedius Strain AF2, Isolated from Kombucha Tea.</title>
        <authorList>
            <person name="Santos R.A."/>
            <person name="Berretta A.A."/>
            <person name="Barud H.S."/>
            <person name="Ribeiro S.J."/>
            <person name="Gonzalez-Garcia L.N."/>
            <person name="Zucchi T.D."/>
            <person name="Goldman G.H."/>
            <person name="Riano-Pachon D.M."/>
        </authorList>
    </citation>
    <scope>NUCLEOTIDE SEQUENCE [LARGE SCALE GENOMIC DNA]</scope>
    <source>
        <strain evidence="2 4">AF2</strain>
    </source>
</reference>
<sequence length="128" mass="13674">MFTHIVIGSNDIEASKKFYDSTFEALDVPPSEINAKGRLVYADRTGRLVVTKPVNGQPATAANGGTIGLHARSEDAVRAWHAAGVANGGVTCEDPPGIRHHESGDLYLAYLRDPTGNKLCAMYRVPPA</sequence>
<organism evidence="2 4">
    <name type="scientific">Komagataeibacter intermedius AF2</name>
    <dbReference type="NCBI Taxonomy" id="1458464"/>
    <lineage>
        <taxon>Bacteria</taxon>
        <taxon>Pseudomonadati</taxon>
        <taxon>Pseudomonadota</taxon>
        <taxon>Alphaproteobacteria</taxon>
        <taxon>Acetobacterales</taxon>
        <taxon>Acetobacteraceae</taxon>
        <taxon>Komagataeibacter</taxon>
    </lineage>
</organism>
<evidence type="ECO:0000313" key="4">
    <source>
        <dbReference type="Proteomes" id="UP000031553"/>
    </source>
</evidence>
<dbReference type="PANTHER" id="PTHR35006">
    <property type="entry name" value="GLYOXALASE FAMILY PROTEIN (AFU_ORTHOLOGUE AFUA_5G14830)"/>
    <property type="match status" value="1"/>
</dbReference>
<dbReference type="InterPro" id="IPR037523">
    <property type="entry name" value="VOC_core"/>
</dbReference>
<dbReference type="Gene3D" id="3.10.180.10">
    <property type="entry name" value="2,3-Dihydroxybiphenyl 1,2-Dioxygenase, domain 1"/>
    <property type="match status" value="1"/>
</dbReference>
<dbReference type="InterPro" id="IPR004360">
    <property type="entry name" value="Glyas_Fos-R_dOase_dom"/>
</dbReference>
<dbReference type="InterPro" id="IPR029068">
    <property type="entry name" value="Glyas_Bleomycin-R_OHBP_Dase"/>
</dbReference>
<dbReference type="CDD" id="cd07262">
    <property type="entry name" value="VOC_like"/>
    <property type="match status" value="1"/>
</dbReference>
<comment type="caution">
    <text evidence="2">The sequence shown here is derived from an EMBL/GenBank/DDBJ whole genome shotgun (WGS) entry which is preliminary data.</text>
</comment>